<feature type="region of interest" description="Disordered" evidence="1">
    <location>
        <begin position="1639"/>
        <end position="1678"/>
    </location>
</feature>
<dbReference type="OrthoDB" id="436435at2759"/>
<feature type="compositionally biased region" description="Basic and acidic residues" evidence="1">
    <location>
        <begin position="1641"/>
        <end position="1654"/>
    </location>
</feature>
<dbReference type="Gene3D" id="1.20.120.1750">
    <property type="match status" value="1"/>
</dbReference>
<evidence type="ECO:0000313" key="2">
    <source>
        <dbReference type="EMBL" id="CAE7214673.1"/>
    </source>
</evidence>
<comment type="caution">
    <text evidence="2">The sequence shown here is derived from an EMBL/GenBank/DDBJ whole genome shotgun (WGS) entry which is preliminary data.</text>
</comment>
<sequence>MRKQLHAALSTTAQRREHLDQWHHSFEMARATLSGRLKLSVTQLLHHLAFFSNLIPCFMDSGLDVLQKLLEEGPDRRLQRRCLAILAELCGAGRLDLESARFALQQVLDGMFWPIKRQGQAAQDTRLFQECLDLALDIADSQGIFAGCYELITPALAASAIQQLLEIIDSHPTRKSEMLQLLSREFSQKVRGHPCASQPLTAITAWVEWSGDASGTSSLPFLLYSAFRTEVGRRLLELHDENGSYKVHAVEELHREQGLHHQDGAVFAAVRRAARHHLLIEAVADRVARRQMTAAEARRMLDYLGGASAEDPDPASLLFFHSLVLHAGSMAAAGKALEVLLQTSGCGEGSVLRAWAAALAKPENAAAGPGTVLARIHGKTCLLLACLALGSGFEGEQARRQREQQNQERATLQTARGANMRCCPRCGNPIEKNAGCEQMTCGAHAHQQVTHQHGCGLEFHWNQARPYQPHLADARQPPGYSAILTWVAQEQDYSSAQAAEAAEAALHGLSMEDRRYAIANACACTFLKRDQSQEELAKALLAEPPVPLRAALGLQDAKLAAIVAMLCDTRPLNQETSRSLVAAVLLGQDDWDVAAAGDARNRAQRLRHAVVNLLVAVLGTPNNNHLLMLLLEPRAMLNSYPVGFVYGLCPGPEGYHFDCGCVLDDHGHAIRNRPPLRNDHLHWVNFCSWAMLSVGLLVFPDSCDSIDEVLTNRYVGEVDPRNLRGGASRADMARSFAMNYAMRCFECVCSRQGLTEEDRSLAFARLFHDFRTRAVAGPVEFNRTFSTAEARQAYEEIWRDMVDAVVTSLPDLRREALQVSKAQACNTYPLMLQDFRASLSYLYKFFHSFQACALALPWEPEFAFVAAIANRREELAHLPLLGHFVQIQNWIFDRLNGVLPAKCLDCSSVDRPLLELLLLRQQTDDRMESRSNARHCQSIRHSFDCFVQGWKQFHEANHGQIPIECQAGRAAIGLEAEQTRLATIQGDGKELPLRFFLSDADAKGQPQLVAEYLCRIWNEVVDAAIKALSHMQKGHTANWAAQMRRAAPVWLADLFFQEQLVDALTSQAVERAVRRNLRGAGTLAPRIDWQAAQLEILSTSWIHRIQKLEFPELPEFRTKQARPEAGATQQALSDAKREELLDKLARMQLIELQTCREAVARILSQLSAPGAPQAAAVLELEEVAAQVSHLPAAMEILEGVSTAALPQLLQLLKEENGEFSGFSSVLKEPPPVDLQAALCKGWPRPASLKNATDLAKRDEVLRETITELEEENFVNHVISQDTTPLRKLYAEAQLSDVPYSNPLHGLPDGIHGRHLVAVLQALRFMLREVRAKKAELDRGTVWNPRDGLKPLPGWIMDHMDQVKAEAARNAHDSHSSDSHSAEEKEAWWDGKPDHIPDGSALPSILTSADVDVIGFVWWACQANLDVPEHVKRFLSNTSISQVLQRAGFHVDSIQEGRNLQGSDAKQEECLNKFLDMYEAQLAACPRDTSTAWQRPLSAVTLIPLESLLNCQESIDPEAVSSELWKVTAERFGSAGECVLKQVWQRFVERFGRVCSADLERAVGGVLEEEMPAILQVPREAETAAVAGRSVLLKHRGQYFRVLSTQEGDCRPDPRASSAASLIQRSWRRHAARQALALAQKPLRDSLRDSEEHSDPLPSEGTPAGNETGETAAVENESCPDPNIGTIGMSTHTAHNAEAGLPTALPTLRLRSACSAEGPDSQEKLVDQHAVTLDTDKDDLQSLQSFAPSLPSMVSEWQVVDDRQRLERFLLPAEDVGSWRTYEVLPDWAGAEKCLPSFEKAMQTWLPEKTKDKLTKSVSKECQRIAISIKDKYGKTAPSNLSNGELFVLVAYALDVRKKDSNANWDMNFSSRLSRVARHHPGSDDPMSVCLGNFSGALEKRLTKEPQTLYCGLTPEALQALREQGLKQGDVVYWPCFSSFTPSPDIAALAAGAEGALVRLTAVASDLSEFRGACGEEGGEFVLQPNCRLSVVGAAIPGQLADDVPAQFVALELVEANTDDEDDF</sequence>
<accession>A0A812JSE2</accession>
<evidence type="ECO:0000256" key="1">
    <source>
        <dbReference type="SAM" id="MobiDB-lite"/>
    </source>
</evidence>
<protein>
    <submittedName>
        <fullName evidence="2">Uncharacterized protein</fullName>
    </submittedName>
</protein>
<name>A0A812JSE2_9DINO</name>
<dbReference type="PROSITE" id="PS50096">
    <property type="entry name" value="IQ"/>
    <property type="match status" value="1"/>
</dbReference>
<reference evidence="2" key="1">
    <citation type="submission" date="2021-02" db="EMBL/GenBank/DDBJ databases">
        <authorList>
            <person name="Dougan E. K."/>
            <person name="Rhodes N."/>
            <person name="Thang M."/>
            <person name="Chan C."/>
        </authorList>
    </citation>
    <scope>NUCLEOTIDE SEQUENCE</scope>
</reference>
<proteinExistence type="predicted"/>
<dbReference type="CDD" id="cd20336">
    <property type="entry name" value="Rcat_RBR"/>
    <property type="match status" value="1"/>
</dbReference>
<evidence type="ECO:0000313" key="3">
    <source>
        <dbReference type="Proteomes" id="UP000604046"/>
    </source>
</evidence>
<organism evidence="2 3">
    <name type="scientific">Symbiodinium natans</name>
    <dbReference type="NCBI Taxonomy" id="878477"/>
    <lineage>
        <taxon>Eukaryota</taxon>
        <taxon>Sar</taxon>
        <taxon>Alveolata</taxon>
        <taxon>Dinophyceae</taxon>
        <taxon>Suessiales</taxon>
        <taxon>Symbiodiniaceae</taxon>
        <taxon>Symbiodinium</taxon>
    </lineage>
</organism>
<feature type="region of interest" description="Disordered" evidence="1">
    <location>
        <begin position="1366"/>
        <end position="1386"/>
    </location>
</feature>
<dbReference type="Proteomes" id="UP000604046">
    <property type="component" value="Unassembled WGS sequence"/>
</dbReference>
<keyword evidence="3" id="KW-1185">Reference proteome</keyword>
<gene>
    <name evidence="2" type="ORF">SNAT2548_LOCUS7472</name>
</gene>
<dbReference type="EMBL" id="CAJNDS010000522">
    <property type="protein sequence ID" value="CAE7214673.1"/>
    <property type="molecule type" value="Genomic_DNA"/>
</dbReference>